<reference evidence="1" key="1">
    <citation type="submission" date="2021-06" db="EMBL/GenBank/DDBJ databases">
        <authorList>
            <person name="Kallberg Y."/>
            <person name="Tangrot J."/>
            <person name="Rosling A."/>
        </authorList>
    </citation>
    <scope>NUCLEOTIDE SEQUENCE</scope>
    <source>
        <strain evidence="1">CL356</strain>
    </source>
</reference>
<accession>A0ACA9P5S2</accession>
<sequence length="115" mass="12768">DEDYHTYGGVLPSPLHLPGVQPHRRSYMSEVSINENGSSIEETRFTPRTSIYIAKDISLSNLLEEMRRGLGGMEDDYMYDGEEGIGGAGFIGGMTVEEKLEQVMRALGVDDPDRI</sequence>
<name>A0ACA9P5S2_9GLOM</name>
<protein>
    <submittedName>
        <fullName evidence="1">5428_t:CDS:1</fullName>
    </submittedName>
</protein>
<gene>
    <name evidence="1" type="ORF">ACOLOM_LOCUS9831</name>
</gene>
<evidence type="ECO:0000313" key="1">
    <source>
        <dbReference type="EMBL" id="CAG8691003.1"/>
    </source>
</evidence>
<feature type="non-terminal residue" evidence="1">
    <location>
        <position position="1"/>
    </location>
</feature>
<dbReference type="Proteomes" id="UP000789525">
    <property type="component" value="Unassembled WGS sequence"/>
</dbReference>
<organism evidence="1 2">
    <name type="scientific">Acaulospora colombiana</name>
    <dbReference type="NCBI Taxonomy" id="27376"/>
    <lineage>
        <taxon>Eukaryota</taxon>
        <taxon>Fungi</taxon>
        <taxon>Fungi incertae sedis</taxon>
        <taxon>Mucoromycota</taxon>
        <taxon>Glomeromycotina</taxon>
        <taxon>Glomeromycetes</taxon>
        <taxon>Diversisporales</taxon>
        <taxon>Acaulosporaceae</taxon>
        <taxon>Acaulospora</taxon>
    </lineage>
</organism>
<proteinExistence type="predicted"/>
<comment type="caution">
    <text evidence="1">The sequence shown here is derived from an EMBL/GenBank/DDBJ whole genome shotgun (WGS) entry which is preliminary data.</text>
</comment>
<dbReference type="EMBL" id="CAJVPT010029483">
    <property type="protein sequence ID" value="CAG8691003.1"/>
    <property type="molecule type" value="Genomic_DNA"/>
</dbReference>
<keyword evidence="2" id="KW-1185">Reference proteome</keyword>
<evidence type="ECO:0000313" key="2">
    <source>
        <dbReference type="Proteomes" id="UP000789525"/>
    </source>
</evidence>